<organism evidence="10 11">
    <name type="scientific">Phaeocystidibacter luteus</name>
    <dbReference type="NCBI Taxonomy" id="911197"/>
    <lineage>
        <taxon>Bacteria</taxon>
        <taxon>Pseudomonadati</taxon>
        <taxon>Bacteroidota</taxon>
        <taxon>Flavobacteriia</taxon>
        <taxon>Flavobacteriales</taxon>
        <taxon>Phaeocystidibacteraceae</taxon>
        <taxon>Phaeocystidibacter</taxon>
    </lineage>
</organism>
<keyword evidence="3 8" id="KW-0812">Transmembrane</keyword>
<evidence type="ECO:0000256" key="8">
    <source>
        <dbReference type="SAM" id="Phobius"/>
    </source>
</evidence>
<evidence type="ECO:0000256" key="7">
    <source>
        <dbReference type="ARBA" id="ARBA00023303"/>
    </source>
</evidence>
<comment type="subcellular location">
    <subcellularLocation>
        <location evidence="1">Membrane</location>
        <topology evidence="1">Multi-pass membrane protein</topology>
    </subcellularLocation>
</comment>
<dbReference type="EMBL" id="WBVO01000008">
    <property type="protein sequence ID" value="KAB2808738.1"/>
    <property type="molecule type" value="Genomic_DNA"/>
</dbReference>
<feature type="transmembrane region" description="Helical" evidence="8">
    <location>
        <begin position="18"/>
        <end position="36"/>
    </location>
</feature>
<feature type="transmembrane region" description="Helical" evidence="8">
    <location>
        <begin position="69"/>
        <end position="90"/>
    </location>
</feature>
<reference evidence="10 11" key="1">
    <citation type="submission" date="2019-09" db="EMBL/GenBank/DDBJ databases">
        <title>Genomes of family Cryomorphaceae.</title>
        <authorList>
            <person name="Bowman J.P."/>
        </authorList>
    </citation>
    <scope>NUCLEOTIDE SEQUENCE [LARGE SCALE GENOMIC DNA]</scope>
    <source>
        <strain evidence="10 11">LMG 25704</strain>
    </source>
</reference>
<accession>A0A6N6RG53</accession>
<evidence type="ECO:0000256" key="6">
    <source>
        <dbReference type="ARBA" id="ARBA00023136"/>
    </source>
</evidence>
<dbReference type="GO" id="GO:0030322">
    <property type="term" value="P:stabilization of membrane potential"/>
    <property type="evidence" value="ECO:0007669"/>
    <property type="project" value="TreeGrafter"/>
</dbReference>
<evidence type="ECO:0000313" key="11">
    <source>
        <dbReference type="Proteomes" id="UP000468650"/>
    </source>
</evidence>
<proteinExistence type="predicted"/>
<sequence length="105" mass="12197">MFFKTIISFLRDAEYRGLLMTTLVILGTGTVVYHYVEGWRWLDSLYFSVITLTTIGYGDFSPQTDFGKIFTLFYILLGIGIILTFVNTVFHHFNSVKKNPEKRLK</sequence>
<keyword evidence="11" id="KW-1185">Reference proteome</keyword>
<keyword evidence="2" id="KW-0813">Transport</keyword>
<evidence type="ECO:0000256" key="4">
    <source>
        <dbReference type="ARBA" id="ARBA00022989"/>
    </source>
</evidence>
<dbReference type="SUPFAM" id="SSF81324">
    <property type="entry name" value="Voltage-gated potassium channels"/>
    <property type="match status" value="1"/>
</dbReference>
<dbReference type="AlphaFoldDB" id="A0A6N6RG53"/>
<keyword evidence="4 8" id="KW-1133">Transmembrane helix</keyword>
<dbReference type="GO" id="GO:0022841">
    <property type="term" value="F:potassium ion leak channel activity"/>
    <property type="evidence" value="ECO:0007669"/>
    <property type="project" value="TreeGrafter"/>
</dbReference>
<evidence type="ECO:0000256" key="3">
    <source>
        <dbReference type="ARBA" id="ARBA00022692"/>
    </source>
</evidence>
<feature type="domain" description="Potassium channel" evidence="9">
    <location>
        <begin position="21"/>
        <end position="90"/>
    </location>
</feature>
<dbReference type="Pfam" id="PF07885">
    <property type="entry name" value="Ion_trans_2"/>
    <property type="match status" value="1"/>
</dbReference>
<dbReference type="GO" id="GO:0005886">
    <property type="term" value="C:plasma membrane"/>
    <property type="evidence" value="ECO:0007669"/>
    <property type="project" value="TreeGrafter"/>
</dbReference>
<dbReference type="GO" id="GO:0015271">
    <property type="term" value="F:outward rectifier potassium channel activity"/>
    <property type="evidence" value="ECO:0007669"/>
    <property type="project" value="TreeGrafter"/>
</dbReference>
<dbReference type="Gene3D" id="1.10.287.70">
    <property type="match status" value="1"/>
</dbReference>
<evidence type="ECO:0000313" key="10">
    <source>
        <dbReference type="EMBL" id="KAB2808738.1"/>
    </source>
</evidence>
<comment type="caution">
    <text evidence="10">The sequence shown here is derived from an EMBL/GenBank/DDBJ whole genome shotgun (WGS) entry which is preliminary data.</text>
</comment>
<name>A0A6N6RG53_9FLAO</name>
<evidence type="ECO:0000259" key="9">
    <source>
        <dbReference type="Pfam" id="PF07885"/>
    </source>
</evidence>
<dbReference type="OrthoDB" id="9799090at2"/>
<dbReference type="InterPro" id="IPR003280">
    <property type="entry name" value="2pore_dom_K_chnl"/>
</dbReference>
<dbReference type="PANTHER" id="PTHR11003:SF291">
    <property type="entry name" value="IP11374P"/>
    <property type="match status" value="1"/>
</dbReference>
<evidence type="ECO:0000256" key="2">
    <source>
        <dbReference type="ARBA" id="ARBA00022448"/>
    </source>
</evidence>
<dbReference type="Proteomes" id="UP000468650">
    <property type="component" value="Unassembled WGS sequence"/>
</dbReference>
<dbReference type="PANTHER" id="PTHR11003">
    <property type="entry name" value="POTASSIUM CHANNEL, SUBFAMILY K"/>
    <property type="match status" value="1"/>
</dbReference>
<evidence type="ECO:0000256" key="1">
    <source>
        <dbReference type="ARBA" id="ARBA00004141"/>
    </source>
</evidence>
<keyword evidence="7 10" id="KW-0407">Ion channel</keyword>
<protein>
    <submittedName>
        <fullName evidence="10">Two pore domain potassium channel family protein</fullName>
    </submittedName>
</protein>
<gene>
    <name evidence="10" type="ORF">F8C67_09975</name>
</gene>
<evidence type="ECO:0000256" key="5">
    <source>
        <dbReference type="ARBA" id="ARBA00023065"/>
    </source>
</evidence>
<keyword evidence="6 8" id="KW-0472">Membrane</keyword>
<dbReference type="InterPro" id="IPR013099">
    <property type="entry name" value="K_chnl_dom"/>
</dbReference>
<keyword evidence="5" id="KW-0406">Ion transport</keyword>